<dbReference type="Pfam" id="PF12840">
    <property type="entry name" value="HTH_20"/>
    <property type="match status" value="1"/>
</dbReference>
<dbReference type="SUPFAM" id="SSF46785">
    <property type="entry name" value="Winged helix' DNA-binding domain"/>
    <property type="match status" value="1"/>
</dbReference>
<dbReference type="AlphaFoldDB" id="A0A6J4ICX1"/>
<gene>
    <name evidence="2" type="ORF">AVDCRST_MAG20-2228</name>
</gene>
<accession>A0A6J4ICX1</accession>
<evidence type="ECO:0008006" key="3">
    <source>
        <dbReference type="Google" id="ProtNLM"/>
    </source>
</evidence>
<dbReference type="InterPro" id="IPR036390">
    <property type="entry name" value="WH_DNA-bd_sf"/>
</dbReference>
<feature type="region of interest" description="Disordered" evidence="1">
    <location>
        <begin position="1"/>
        <end position="23"/>
    </location>
</feature>
<proteinExistence type="predicted"/>
<dbReference type="InterPro" id="IPR036388">
    <property type="entry name" value="WH-like_DNA-bd_sf"/>
</dbReference>
<dbReference type="InterPro" id="IPR011991">
    <property type="entry name" value="ArsR-like_HTH"/>
</dbReference>
<dbReference type="CDD" id="cd00090">
    <property type="entry name" value="HTH_ARSR"/>
    <property type="match status" value="1"/>
</dbReference>
<dbReference type="Gene3D" id="1.10.10.10">
    <property type="entry name" value="Winged helix-like DNA-binding domain superfamily/Winged helix DNA-binding domain"/>
    <property type="match status" value="1"/>
</dbReference>
<evidence type="ECO:0000256" key="1">
    <source>
        <dbReference type="SAM" id="MobiDB-lite"/>
    </source>
</evidence>
<evidence type="ECO:0000313" key="2">
    <source>
        <dbReference type="EMBL" id="CAA9248433.1"/>
    </source>
</evidence>
<name>A0A6J4ICX1_9ACTN</name>
<sequence>MAENPLSDHAPTPDGAEGRRAEAFSSAVSAVTSAFGDPTRRRIYLEAHEHPEGVTASEVAERFALHANVARHHLDKLAAGGYLEVRTGRGAVGAGAGRPSKRYVATAREVDLVFPVRHDDLVMTLLARALELLPREAAEAMAEQVGAEYGAAMASSLGVGDGHRSFRSALHAVADALTAHGFAAHTEGRGDALSIVSDHCPFGGPAVASPVICAVDRGMVKGMLGALYGDTDPATTSSRALGDATCVTNVAVALSP</sequence>
<reference evidence="2" key="1">
    <citation type="submission" date="2020-02" db="EMBL/GenBank/DDBJ databases">
        <authorList>
            <person name="Meier V. D."/>
        </authorList>
    </citation>
    <scope>NUCLEOTIDE SEQUENCE</scope>
    <source>
        <strain evidence="2">AVDCRST_MAG20</strain>
    </source>
</reference>
<protein>
    <recommendedName>
        <fullName evidence="3">Metanogen output domain-containing protein</fullName>
    </recommendedName>
</protein>
<dbReference type="EMBL" id="CADCSY010000092">
    <property type="protein sequence ID" value="CAA9248433.1"/>
    <property type="molecule type" value="Genomic_DNA"/>
</dbReference>
<organism evidence="2">
    <name type="scientific">uncultured Acidimicrobiales bacterium</name>
    <dbReference type="NCBI Taxonomy" id="310071"/>
    <lineage>
        <taxon>Bacteria</taxon>
        <taxon>Bacillati</taxon>
        <taxon>Actinomycetota</taxon>
        <taxon>Acidimicrobiia</taxon>
        <taxon>Acidimicrobiales</taxon>
        <taxon>environmental samples</taxon>
    </lineage>
</organism>